<feature type="region of interest" description="Disordered" evidence="1">
    <location>
        <begin position="446"/>
        <end position="487"/>
    </location>
</feature>
<dbReference type="EMBL" id="DVIQ01000033">
    <property type="protein sequence ID" value="HIS31248.1"/>
    <property type="molecule type" value="Genomic_DNA"/>
</dbReference>
<name>A0A9D1JK07_9FIRM</name>
<accession>A0A9D1JK07</accession>
<dbReference type="SUPFAM" id="SSF52540">
    <property type="entry name" value="P-loop containing nucleoside triphosphate hydrolases"/>
    <property type="match status" value="1"/>
</dbReference>
<dbReference type="Pfam" id="PF21117">
    <property type="entry name" value="MRB1590_C"/>
    <property type="match status" value="1"/>
</dbReference>
<comment type="caution">
    <text evidence="5">The sequence shown here is derived from an EMBL/GenBank/DDBJ whole genome shotgun (WGS) entry which is preliminary data.</text>
</comment>
<dbReference type="InterPro" id="IPR046834">
    <property type="entry name" value="ABC_ATPase_C"/>
</dbReference>
<evidence type="ECO:0000313" key="6">
    <source>
        <dbReference type="Proteomes" id="UP000823935"/>
    </source>
</evidence>
<dbReference type="InterPro" id="IPR046833">
    <property type="entry name" value="ABC_N"/>
</dbReference>
<dbReference type="AlphaFoldDB" id="A0A9D1JK07"/>
<dbReference type="InterPro" id="IPR049069">
    <property type="entry name" value="MRB1590-like_C"/>
</dbReference>
<evidence type="ECO:0000256" key="1">
    <source>
        <dbReference type="SAM" id="MobiDB-lite"/>
    </source>
</evidence>
<reference evidence="5" key="2">
    <citation type="journal article" date="2021" name="PeerJ">
        <title>Extensive microbial diversity within the chicken gut microbiome revealed by metagenomics and culture.</title>
        <authorList>
            <person name="Gilroy R."/>
            <person name="Ravi A."/>
            <person name="Getino M."/>
            <person name="Pursley I."/>
            <person name="Horton D.L."/>
            <person name="Alikhan N.F."/>
            <person name="Baker D."/>
            <person name="Gharbi K."/>
            <person name="Hall N."/>
            <person name="Watson M."/>
            <person name="Adriaenssens E.M."/>
            <person name="Foster-Nyarko E."/>
            <person name="Jarju S."/>
            <person name="Secka A."/>
            <person name="Antonio M."/>
            <person name="Oren A."/>
            <person name="Chaudhuri R.R."/>
            <person name="La Ragione R."/>
            <person name="Hildebrand F."/>
            <person name="Pallen M.J."/>
        </authorList>
    </citation>
    <scope>NUCLEOTIDE SEQUENCE</scope>
    <source>
        <strain evidence="5">CHK190-19873</strain>
    </source>
</reference>
<evidence type="ECO:0000259" key="4">
    <source>
        <dbReference type="Pfam" id="PF21117"/>
    </source>
</evidence>
<feature type="compositionally biased region" description="Basic and acidic residues" evidence="1">
    <location>
        <begin position="472"/>
        <end position="487"/>
    </location>
</feature>
<dbReference type="InterPro" id="IPR019195">
    <property type="entry name" value="ABC_ATPase_put"/>
</dbReference>
<dbReference type="PANTHER" id="PTHR38149">
    <property type="entry name" value="ATPASE"/>
    <property type="match status" value="1"/>
</dbReference>
<sequence>MKTSQELRSSLLAIDHRGYPAYKDLKGSYRFPDYILGIDHVQGDPFASPSRVSIHVPMETAGFPAACWSTPQREAAFLDHILRLFGQAVDNYSFQAKGSGKSGAIFTTRPGQEILSRTACVRTDRELVARFEVGFPANGRTINARELEKILFQYLPVCAKQSLYYNQIDPKPLRRVLSLADDQEAIRRYLSENGLAAFVADGAILPRATGVSNAPMKNAVPFQSPAHLSVTIPLPGGRQIAGMGIPQGITLITGGGYHGKSTLLKALEAGVYNHIPGDGREYVITDNTALKLRAEDHRSIRNVDISGFIDRLPGGKDTASFSTEDASGSTSQAAGVIEGLEAGSRVFLMDEDTCATNFMVRDELMQKVIHPDKEPITPFINRILDLWENRKVSTILVSGSSGSYFHVAHLILQADHYKILDITETAKKTAAGYPFEIPSIPPLAWKGGRRRLSPSGSGGQRGAGTRNAAVSDRSRGRSDGGRDDRPLKIKVQGKDQLLFGKELVDLRYVEQIADPEQTKALGQFLAWLLAHADGRPLADQIHQIYFKVRKEGFSALCPGDCPPFMALPREQEVFACCNRYRGLKL</sequence>
<feature type="domain" description="ATPase of the ABC class C-terminal" evidence="2">
    <location>
        <begin position="173"/>
        <end position="432"/>
    </location>
</feature>
<proteinExistence type="predicted"/>
<feature type="domain" description="MRB1590-like C-terminal" evidence="4">
    <location>
        <begin position="488"/>
        <end position="584"/>
    </location>
</feature>
<dbReference type="Pfam" id="PF20446">
    <property type="entry name" value="ABC_N"/>
    <property type="match status" value="1"/>
</dbReference>
<protein>
    <submittedName>
        <fullName evidence="5">ABC-ATPase domain-containing protein</fullName>
    </submittedName>
</protein>
<reference evidence="5" key="1">
    <citation type="submission" date="2020-10" db="EMBL/GenBank/DDBJ databases">
        <authorList>
            <person name="Gilroy R."/>
        </authorList>
    </citation>
    <scope>NUCLEOTIDE SEQUENCE</scope>
    <source>
        <strain evidence="5">CHK190-19873</strain>
    </source>
</reference>
<organism evidence="5 6">
    <name type="scientific">Candidatus Limivivens intestinipullorum</name>
    <dbReference type="NCBI Taxonomy" id="2840858"/>
    <lineage>
        <taxon>Bacteria</taxon>
        <taxon>Bacillati</taxon>
        <taxon>Bacillota</taxon>
        <taxon>Clostridia</taxon>
        <taxon>Lachnospirales</taxon>
        <taxon>Lachnospiraceae</taxon>
        <taxon>Lachnospiraceae incertae sedis</taxon>
        <taxon>Candidatus Limivivens</taxon>
    </lineage>
</organism>
<feature type="domain" description="ATPase of the ABC class N-terminal" evidence="3">
    <location>
        <begin position="5"/>
        <end position="165"/>
    </location>
</feature>
<dbReference type="InterPro" id="IPR027417">
    <property type="entry name" value="P-loop_NTPase"/>
</dbReference>
<gene>
    <name evidence="5" type="ORF">IAB44_06840</name>
</gene>
<evidence type="ECO:0000259" key="3">
    <source>
        <dbReference type="Pfam" id="PF20446"/>
    </source>
</evidence>
<evidence type="ECO:0000259" key="2">
    <source>
        <dbReference type="Pfam" id="PF09818"/>
    </source>
</evidence>
<evidence type="ECO:0000313" key="5">
    <source>
        <dbReference type="EMBL" id="HIS31248.1"/>
    </source>
</evidence>
<dbReference type="Pfam" id="PF09818">
    <property type="entry name" value="ABC_ATPase"/>
    <property type="match status" value="1"/>
</dbReference>
<dbReference type="Proteomes" id="UP000823935">
    <property type="component" value="Unassembled WGS sequence"/>
</dbReference>
<dbReference type="PANTHER" id="PTHR38149:SF1">
    <property type="entry name" value="ATPASE"/>
    <property type="match status" value="1"/>
</dbReference>